<dbReference type="Proteomes" id="UP000537718">
    <property type="component" value="Unassembled WGS sequence"/>
</dbReference>
<evidence type="ECO:0000313" key="1">
    <source>
        <dbReference type="EMBL" id="MBB5624117.1"/>
    </source>
</evidence>
<comment type="caution">
    <text evidence="1">The sequence shown here is derived from an EMBL/GenBank/DDBJ whole genome shotgun (WGS) entry which is preliminary data.</text>
</comment>
<protein>
    <submittedName>
        <fullName evidence="1">Uncharacterized protein</fullName>
    </submittedName>
</protein>
<name>A0A7W8YYD4_9SPHI</name>
<accession>A0A7W8YYD4</accession>
<reference evidence="1 2" key="1">
    <citation type="submission" date="2020-08" db="EMBL/GenBank/DDBJ databases">
        <title>Genomic Encyclopedia of Type Strains, Phase IV (KMG-V): Genome sequencing to study the core and pangenomes of soil and plant-associated prokaryotes.</title>
        <authorList>
            <person name="Whitman W."/>
        </authorList>
    </citation>
    <scope>NUCLEOTIDE SEQUENCE [LARGE SCALE GENOMIC DNA]</scope>
    <source>
        <strain evidence="1 2">MP7CTX6</strain>
    </source>
</reference>
<organism evidence="1 2">
    <name type="scientific">Pedobacter cryoconitis</name>
    <dbReference type="NCBI Taxonomy" id="188932"/>
    <lineage>
        <taxon>Bacteria</taxon>
        <taxon>Pseudomonadati</taxon>
        <taxon>Bacteroidota</taxon>
        <taxon>Sphingobacteriia</taxon>
        <taxon>Sphingobacteriales</taxon>
        <taxon>Sphingobacteriaceae</taxon>
        <taxon>Pedobacter</taxon>
    </lineage>
</organism>
<dbReference type="EMBL" id="JACHCF010000018">
    <property type="protein sequence ID" value="MBB5624117.1"/>
    <property type="molecule type" value="Genomic_DNA"/>
</dbReference>
<dbReference type="AlphaFoldDB" id="A0A7W8YYD4"/>
<gene>
    <name evidence="1" type="ORF">HDE69_005214</name>
</gene>
<dbReference type="RefSeq" id="WP_183870178.1">
    <property type="nucleotide sequence ID" value="NZ_JACHCF010000018.1"/>
</dbReference>
<evidence type="ECO:0000313" key="2">
    <source>
        <dbReference type="Proteomes" id="UP000537718"/>
    </source>
</evidence>
<proteinExistence type="predicted"/>
<sequence>MKIILIPLTIIFFLTSLTLAKAQDDKQLSPKQLEREKISDLFIKALSRENFRDTNMVYMFAYKIEVRKNSAGKVTIWEITESDPIAKTLFKNIDFLKQINFGLFMGKSTRSTFVFPIVVLLSYPKGPCFGLVSMQDLQSKLENYWFRRNYSEEPVESYLYFPSLILRTSTVSSN</sequence>